<dbReference type="AlphaFoldDB" id="A0A3P6FXA5"/>
<proteinExistence type="predicted"/>
<gene>
    <name evidence="1" type="ORF">BOLC6T38476H</name>
</gene>
<name>A0A3P6FXA5_BRAOL</name>
<dbReference type="EMBL" id="LR031880">
    <property type="protein sequence ID" value="VDD63023.1"/>
    <property type="molecule type" value="Genomic_DNA"/>
</dbReference>
<sequence length="33" mass="4109">MHQWDRKASFLKCLARLSFAFNQKKDYHLHYPK</sequence>
<accession>A0A3P6FXA5</accession>
<protein>
    <submittedName>
        <fullName evidence="1">Uncharacterized protein</fullName>
    </submittedName>
</protein>
<reference evidence="1" key="1">
    <citation type="submission" date="2018-11" db="EMBL/GenBank/DDBJ databases">
        <authorList>
            <consortium name="Genoscope - CEA"/>
            <person name="William W."/>
        </authorList>
    </citation>
    <scope>NUCLEOTIDE SEQUENCE</scope>
</reference>
<organism evidence="1">
    <name type="scientific">Brassica oleracea</name>
    <name type="common">Wild cabbage</name>
    <dbReference type="NCBI Taxonomy" id="3712"/>
    <lineage>
        <taxon>Eukaryota</taxon>
        <taxon>Viridiplantae</taxon>
        <taxon>Streptophyta</taxon>
        <taxon>Embryophyta</taxon>
        <taxon>Tracheophyta</taxon>
        <taxon>Spermatophyta</taxon>
        <taxon>Magnoliopsida</taxon>
        <taxon>eudicotyledons</taxon>
        <taxon>Gunneridae</taxon>
        <taxon>Pentapetalae</taxon>
        <taxon>rosids</taxon>
        <taxon>malvids</taxon>
        <taxon>Brassicales</taxon>
        <taxon>Brassicaceae</taxon>
        <taxon>Brassiceae</taxon>
        <taxon>Brassica</taxon>
    </lineage>
</organism>
<evidence type="ECO:0000313" key="1">
    <source>
        <dbReference type="EMBL" id="VDD63023.1"/>
    </source>
</evidence>